<dbReference type="Proteomes" id="UP000027982">
    <property type="component" value="Chromosome"/>
</dbReference>
<dbReference type="KEGG" id="fgi:OP10G_1895"/>
<name>A0A068NNX0_FIMGI</name>
<dbReference type="InterPro" id="IPR000801">
    <property type="entry name" value="Esterase-like"/>
</dbReference>
<dbReference type="SUPFAM" id="SSF53474">
    <property type="entry name" value="alpha/beta-Hydrolases"/>
    <property type="match status" value="1"/>
</dbReference>
<proteinExistence type="predicted"/>
<dbReference type="Gene3D" id="3.40.50.1820">
    <property type="entry name" value="alpha/beta hydrolase"/>
    <property type="match status" value="1"/>
</dbReference>
<protein>
    <submittedName>
        <fullName evidence="1">Tributyrin esterase</fullName>
    </submittedName>
</protein>
<dbReference type="Pfam" id="PF00756">
    <property type="entry name" value="Esterase"/>
    <property type="match status" value="1"/>
</dbReference>
<dbReference type="STRING" id="661478.OP10G_1895"/>
<keyword evidence="2" id="KW-1185">Reference proteome</keyword>
<dbReference type="AlphaFoldDB" id="A0A068NNX0"/>
<gene>
    <name evidence="1" type="ORF">OP10G_1895</name>
</gene>
<dbReference type="EMBL" id="CP007139">
    <property type="protein sequence ID" value="AIE85263.1"/>
    <property type="molecule type" value="Genomic_DNA"/>
</dbReference>
<sequence>MPLAELHYFSDALGMQTAANVILPNRKFPGPYPVMFLLHGLSDDHTIWLRHTSIERYVSELPLIVVMPNGGRGFYCDAVEGFAYYTAIGVELVDVVRNYFPTTDNWCVSGLSMGGYGAFRLALDRPELFQSATALSAALQFGHQERFDDDQWGREFSRITGPNPIGGKDDLYTKLEALLPDRVPALRIDCGSEDFLIEADRHYHAFLDSKGVAHEYEEHPGEHNWAYWDAQIQPALEFHRRHLGI</sequence>
<dbReference type="InterPro" id="IPR029058">
    <property type="entry name" value="AB_hydrolase_fold"/>
</dbReference>
<accession>A0A068NNX0</accession>
<dbReference type="eggNOG" id="COG0627">
    <property type="taxonomic scope" value="Bacteria"/>
</dbReference>
<organism evidence="1 2">
    <name type="scientific">Fimbriimonas ginsengisoli Gsoil 348</name>
    <dbReference type="NCBI Taxonomy" id="661478"/>
    <lineage>
        <taxon>Bacteria</taxon>
        <taxon>Bacillati</taxon>
        <taxon>Armatimonadota</taxon>
        <taxon>Fimbriimonadia</taxon>
        <taxon>Fimbriimonadales</taxon>
        <taxon>Fimbriimonadaceae</taxon>
        <taxon>Fimbriimonas</taxon>
    </lineage>
</organism>
<dbReference type="GO" id="GO:0016747">
    <property type="term" value="F:acyltransferase activity, transferring groups other than amino-acyl groups"/>
    <property type="evidence" value="ECO:0007669"/>
    <property type="project" value="TreeGrafter"/>
</dbReference>
<dbReference type="OrthoDB" id="9803578at2"/>
<dbReference type="PANTHER" id="PTHR48098">
    <property type="entry name" value="ENTEROCHELIN ESTERASE-RELATED"/>
    <property type="match status" value="1"/>
</dbReference>
<reference evidence="1 2" key="1">
    <citation type="journal article" date="2014" name="PLoS ONE">
        <title>The first complete genome sequence of the class fimbriimonadia in the phylum armatimonadetes.</title>
        <authorList>
            <person name="Hu Z.Y."/>
            <person name="Wang Y.Z."/>
            <person name="Im W.T."/>
            <person name="Wang S.Y."/>
            <person name="Zhao G.P."/>
            <person name="Zheng H.J."/>
            <person name="Quan Z.X."/>
        </authorList>
    </citation>
    <scope>NUCLEOTIDE SEQUENCE [LARGE SCALE GENOMIC DNA]</scope>
    <source>
        <strain evidence="1">Gsoil 348</strain>
    </source>
</reference>
<dbReference type="HOGENOM" id="CLU_037618_3_0_0"/>
<evidence type="ECO:0000313" key="1">
    <source>
        <dbReference type="EMBL" id="AIE85263.1"/>
    </source>
</evidence>
<evidence type="ECO:0000313" key="2">
    <source>
        <dbReference type="Proteomes" id="UP000027982"/>
    </source>
</evidence>
<dbReference type="InterPro" id="IPR050583">
    <property type="entry name" value="Mycobacterial_A85_antigen"/>
</dbReference>
<dbReference type="PANTHER" id="PTHR48098:SF1">
    <property type="entry name" value="DIACYLGLYCEROL ACYLTRANSFERASE_MYCOLYLTRANSFERASE AG85A"/>
    <property type="match status" value="1"/>
</dbReference>
<dbReference type="RefSeq" id="WP_025226152.1">
    <property type="nucleotide sequence ID" value="NZ_CP007139.1"/>
</dbReference>